<accession>A0ABR6VL20</accession>
<keyword evidence="2" id="KW-0663">Pyridoxal phosphate</keyword>
<keyword evidence="7" id="KW-1185">Reference proteome</keyword>
<evidence type="ECO:0000256" key="2">
    <source>
        <dbReference type="ARBA" id="ARBA00022898"/>
    </source>
</evidence>
<evidence type="ECO:0000256" key="3">
    <source>
        <dbReference type="RuleBase" id="RU003737"/>
    </source>
</evidence>
<dbReference type="Gene3D" id="3.20.20.10">
    <property type="entry name" value="Alanine racemase"/>
    <property type="match status" value="1"/>
</dbReference>
<reference evidence="6 7" key="1">
    <citation type="submission" date="2020-08" db="EMBL/GenBank/DDBJ databases">
        <authorList>
            <person name="Liu C."/>
            <person name="Sun Q."/>
        </authorList>
    </citation>
    <scope>NUCLEOTIDE SEQUENCE [LARGE SCALE GENOMIC DNA]</scope>
    <source>
        <strain evidence="6 7">NSJ-59</strain>
    </source>
</reference>
<dbReference type="InterPro" id="IPR029066">
    <property type="entry name" value="PLP-binding_barrel"/>
</dbReference>
<evidence type="ECO:0000313" key="7">
    <source>
        <dbReference type="Proteomes" id="UP000606870"/>
    </source>
</evidence>
<dbReference type="InterPro" id="IPR009006">
    <property type="entry name" value="Ala_racemase/Decarboxylase_C"/>
</dbReference>
<name>A0ABR6VL20_9FIRM</name>
<evidence type="ECO:0000256" key="1">
    <source>
        <dbReference type="ARBA" id="ARBA00001933"/>
    </source>
</evidence>
<sequence length="403" mass="44821">MTLDARIRNLILATAKDHVSFYLYDEVTLEDRIRRLRSAFAHEQILYSIKCNPHRAILNKIFSSGIDADAASLGEVYAASDCGVPSDHIFYSAPGKSQYSLEHALGQCILIADSLQEIQRIEELAGKRNMKVTIGVRINPDFSFTSATGSPSKFGIDEREFLNALPRLKQLQHVIIIGLHTHIRSQELDWQVLFSYYENVFALAGHIQLALGTPLLFINLGSGIGIPYTATEHEVDIDALAKKLEQLRFLRQDTLAQARVLIESGRYLAGPCGWYVTHVVDTKTSHGKRIAILQNTLNGFLRPCLEQFITQIAPAAAPREPLFYKNGSTPFYVLNEETETEEVTLYGNLCTAADLIAKDMVLPRLACGDVVVFPQAGAYSASLTPFQFSSQVPPAEIYCRREG</sequence>
<dbReference type="PANTHER" id="PTHR43727:SF2">
    <property type="entry name" value="GROUP IV DECARBOXYLASE"/>
    <property type="match status" value="1"/>
</dbReference>
<dbReference type="Proteomes" id="UP000606870">
    <property type="component" value="Unassembled WGS sequence"/>
</dbReference>
<comment type="cofactor">
    <cofactor evidence="1">
        <name>pyridoxal 5'-phosphate</name>
        <dbReference type="ChEBI" id="CHEBI:597326"/>
    </cofactor>
</comment>
<organism evidence="6 7">
    <name type="scientific">Megasphaera hominis</name>
    <dbReference type="NCBI Taxonomy" id="159836"/>
    <lineage>
        <taxon>Bacteria</taxon>
        <taxon>Bacillati</taxon>
        <taxon>Bacillota</taxon>
        <taxon>Negativicutes</taxon>
        <taxon>Veillonellales</taxon>
        <taxon>Veillonellaceae</taxon>
        <taxon>Megasphaera</taxon>
    </lineage>
</organism>
<dbReference type="InterPro" id="IPR002433">
    <property type="entry name" value="Orn_de-COase"/>
</dbReference>
<gene>
    <name evidence="6" type="ORF">H8J70_09165</name>
</gene>
<evidence type="ECO:0000313" key="6">
    <source>
        <dbReference type="EMBL" id="MBC3537420.1"/>
    </source>
</evidence>
<dbReference type="SUPFAM" id="SSF50621">
    <property type="entry name" value="Alanine racemase C-terminal domain-like"/>
    <property type="match status" value="1"/>
</dbReference>
<protein>
    <submittedName>
        <fullName evidence="6">Diaminopimelate decarboxylase</fullName>
    </submittedName>
</protein>
<evidence type="ECO:0000259" key="5">
    <source>
        <dbReference type="Pfam" id="PF02784"/>
    </source>
</evidence>
<dbReference type="InterPro" id="IPR000183">
    <property type="entry name" value="Orn/DAP/Arg_de-COase"/>
</dbReference>
<dbReference type="InterPro" id="IPR022644">
    <property type="entry name" value="De-COase2_N"/>
</dbReference>
<dbReference type="InterPro" id="IPR022643">
    <property type="entry name" value="De-COase2_C"/>
</dbReference>
<dbReference type="Gene3D" id="2.40.37.10">
    <property type="entry name" value="Lyase, Ornithine Decarboxylase, Chain A, domain 1"/>
    <property type="match status" value="1"/>
</dbReference>
<comment type="caution">
    <text evidence="6">The sequence shown here is derived from an EMBL/GenBank/DDBJ whole genome shotgun (WGS) entry which is preliminary data.</text>
</comment>
<dbReference type="SUPFAM" id="SSF51419">
    <property type="entry name" value="PLP-binding barrel"/>
    <property type="match status" value="1"/>
</dbReference>
<dbReference type="PANTHER" id="PTHR43727">
    <property type="entry name" value="DIAMINOPIMELATE DECARBOXYLASE"/>
    <property type="match status" value="1"/>
</dbReference>
<evidence type="ECO:0000259" key="4">
    <source>
        <dbReference type="Pfam" id="PF00278"/>
    </source>
</evidence>
<dbReference type="EMBL" id="JACOGK010000027">
    <property type="protein sequence ID" value="MBC3537420.1"/>
    <property type="molecule type" value="Genomic_DNA"/>
</dbReference>
<proteinExistence type="inferred from homology"/>
<feature type="domain" description="Orn/DAP/Arg decarboxylase 2 N-terminal" evidence="5">
    <location>
        <begin position="29"/>
        <end position="269"/>
    </location>
</feature>
<dbReference type="PRINTS" id="PR01182">
    <property type="entry name" value="ORNDCRBXLASE"/>
</dbReference>
<dbReference type="Pfam" id="PF00278">
    <property type="entry name" value="Orn_DAP_Arg_deC"/>
    <property type="match status" value="1"/>
</dbReference>
<feature type="domain" description="Orn/DAP/Arg decarboxylase 2 C-terminal" evidence="4">
    <location>
        <begin position="21"/>
        <end position="377"/>
    </location>
</feature>
<dbReference type="RefSeq" id="WP_186503785.1">
    <property type="nucleotide sequence ID" value="NZ_JACOGK010000027.1"/>
</dbReference>
<dbReference type="PRINTS" id="PR01179">
    <property type="entry name" value="ODADCRBXLASE"/>
</dbReference>
<dbReference type="Pfam" id="PF02784">
    <property type="entry name" value="Orn_Arg_deC_N"/>
    <property type="match status" value="1"/>
</dbReference>
<comment type="similarity">
    <text evidence="3">Belongs to the Orn/Lys/Arg decarboxylase class-II family.</text>
</comment>